<dbReference type="SUPFAM" id="SSF52799">
    <property type="entry name" value="(Phosphotyrosine protein) phosphatases II"/>
    <property type="match status" value="1"/>
</dbReference>
<gene>
    <name evidence="3" type="ORF">THAPSDRAFT_38780</name>
</gene>
<evidence type="ECO:0000313" key="4">
    <source>
        <dbReference type="Proteomes" id="UP000001449"/>
    </source>
</evidence>
<organism evidence="3 4">
    <name type="scientific">Thalassiosira pseudonana</name>
    <name type="common">Marine diatom</name>
    <name type="synonym">Cyclotella nana</name>
    <dbReference type="NCBI Taxonomy" id="35128"/>
    <lineage>
        <taxon>Eukaryota</taxon>
        <taxon>Sar</taxon>
        <taxon>Stramenopiles</taxon>
        <taxon>Ochrophyta</taxon>
        <taxon>Bacillariophyta</taxon>
        <taxon>Coscinodiscophyceae</taxon>
        <taxon>Thalassiosirophycidae</taxon>
        <taxon>Thalassiosirales</taxon>
        <taxon>Thalassiosiraceae</taxon>
        <taxon>Thalassiosira</taxon>
    </lineage>
</organism>
<dbReference type="Proteomes" id="UP000001449">
    <property type="component" value="Chromosome 23"/>
</dbReference>
<dbReference type="Gene3D" id="3.90.190.10">
    <property type="entry name" value="Protein tyrosine phosphatase superfamily"/>
    <property type="match status" value="1"/>
</dbReference>
<protein>
    <submittedName>
        <fullName evidence="3">Uncharacterized protein</fullName>
    </submittedName>
</protein>
<dbReference type="RefSeq" id="XP_002295131.1">
    <property type="nucleotide sequence ID" value="XM_002295095.1"/>
</dbReference>
<dbReference type="PaxDb" id="35128-Thaps38780"/>
<dbReference type="InterPro" id="IPR050561">
    <property type="entry name" value="PTP"/>
</dbReference>
<dbReference type="EMBL" id="CM000654">
    <property type="protein sequence ID" value="EED87435.1"/>
    <property type="molecule type" value="Genomic_DNA"/>
</dbReference>
<reference evidence="3 4" key="1">
    <citation type="journal article" date="2004" name="Science">
        <title>The genome of the diatom Thalassiosira pseudonana: ecology, evolution, and metabolism.</title>
        <authorList>
            <person name="Armbrust E.V."/>
            <person name="Berges J.A."/>
            <person name="Bowler C."/>
            <person name="Green B.R."/>
            <person name="Martinez D."/>
            <person name="Putnam N.H."/>
            <person name="Zhou S."/>
            <person name="Allen A.E."/>
            <person name="Apt K.E."/>
            <person name="Bechner M."/>
            <person name="Brzezinski M.A."/>
            <person name="Chaal B.K."/>
            <person name="Chiovitti A."/>
            <person name="Davis A.K."/>
            <person name="Demarest M.S."/>
            <person name="Detter J.C."/>
            <person name="Glavina T."/>
            <person name="Goodstein D."/>
            <person name="Hadi M.Z."/>
            <person name="Hellsten U."/>
            <person name="Hildebrand M."/>
            <person name="Jenkins B.D."/>
            <person name="Jurka J."/>
            <person name="Kapitonov V.V."/>
            <person name="Kroger N."/>
            <person name="Lau W.W."/>
            <person name="Lane T.W."/>
            <person name="Larimer F.W."/>
            <person name="Lippmeier J.C."/>
            <person name="Lucas S."/>
            <person name="Medina M."/>
            <person name="Montsant A."/>
            <person name="Obornik M."/>
            <person name="Parker M.S."/>
            <person name="Palenik B."/>
            <person name="Pazour G.J."/>
            <person name="Richardson P.M."/>
            <person name="Rynearson T.A."/>
            <person name="Saito M.A."/>
            <person name="Schwartz D.C."/>
            <person name="Thamatrakoln K."/>
            <person name="Valentin K."/>
            <person name="Vardi A."/>
            <person name="Wilkerson F.P."/>
            <person name="Rokhsar D.S."/>
        </authorList>
    </citation>
    <scope>NUCLEOTIDE SEQUENCE [LARGE SCALE GENOMIC DNA]</scope>
    <source>
        <strain evidence="3 4">CCMP1335</strain>
    </source>
</reference>
<dbReference type="eggNOG" id="KOG2836">
    <property type="taxonomic scope" value="Eukaryota"/>
</dbReference>
<dbReference type="InterPro" id="IPR000242">
    <property type="entry name" value="PTP_cat"/>
</dbReference>
<name>B8CG64_THAPS</name>
<dbReference type="InterPro" id="IPR000387">
    <property type="entry name" value="Tyr_Pase_dom"/>
</dbReference>
<dbReference type="Pfam" id="PF00102">
    <property type="entry name" value="Y_phosphatase"/>
    <property type="match status" value="1"/>
</dbReference>
<dbReference type="InParanoid" id="B8CG64"/>
<dbReference type="InterPro" id="IPR003595">
    <property type="entry name" value="Tyr_Pase_cat"/>
</dbReference>
<accession>B8CG64</accession>
<dbReference type="AlphaFoldDB" id="B8CG64"/>
<feature type="domain" description="Tyrosine specific protein phosphatases" evidence="2">
    <location>
        <begin position="80"/>
        <end position="152"/>
    </location>
</feature>
<dbReference type="PANTHER" id="PTHR23339">
    <property type="entry name" value="TYROSINE SPECIFIC PROTEIN PHOSPHATASE AND DUAL SPECIFICITY PROTEIN PHOSPHATASE"/>
    <property type="match status" value="1"/>
</dbReference>
<proteinExistence type="predicted"/>
<keyword evidence="4" id="KW-1185">Reference proteome</keyword>
<evidence type="ECO:0000313" key="3">
    <source>
        <dbReference type="EMBL" id="EED87435.1"/>
    </source>
</evidence>
<dbReference type="CDD" id="cd14500">
    <property type="entry name" value="PTP-IVa"/>
    <property type="match status" value="1"/>
</dbReference>
<dbReference type="InterPro" id="IPR029021">
    <property type="entry name" value="Prot-tyrosine_phosphatase-like"/>
</dbReference>
<dbReference type="KEGG" id="tps:THAPSDRAFT_38780"/>
<reference evidence="3 4" key="2">
    <citation type="journal article" date="2008" name="Nature">
        <title>The Phaeodactylum genome reveals the evolutionary history of diatom genomes.</title>
        <authorList>
            <person name="Bowler C."/>
            <person name="Allen A.E."/>
            <person name="Badger J.H."/>
            <person name="Grimwood J."/>
            <person name="Jabbari K."/>
            <person name="Kuo A."/>
            <person name="Maheswari U."/>
            <person name="Martens C."/>
            <person name="Maumus F."/>
            <person name="Otillar R.P."/>
            <person name="Rayko E."/>
            <person name="Salamov A."/>
            <person name="Vandepoele K."/>
            <person name="Beszteri B."/>
            <person name="Gruber A."/>
            <person name="Heijde M."/>
            <person name="Katinka M."/>
            <person name="Mock T."/>
            <person name="Valentin K."/>
            <person name="Verret F."/>
            <person name="Berges J.A."/>
            <person name="Brownlee C."/>
            <person name="Cadoret J.P."/>
            <person name="Chiovitti A."/>
            <person name="Choi C.J."/>
            <person name="Coesel S."/>
            <person name="De Martino A."/>
            <person name="Detter J.C."/>
            <person name="Durkin C."/>
            <person name="Falciatore A."/>
            <person name="Fournet J."/>
            <person name="Haruta M."/>
            <person name="Huysman M.J."/>
            <person name="Jenkins B.D."/>
            <person name="Jiroutova K."/>
            <person name="Jorgensen R.E."/>
            <person name="Joubert Y."/>
            <person name="Kaplan A."/>
            <person name="Kroger N."/>
            <person name="Kroth P.G."/>
            <person name="La Roche J."/>
            <person name="Lindquist E."/>
            <person name="Lommer M."/>
            <person name="Martin-Jezequel V."/>
            <person name="Lopez P.J."/>
            <person name="Lucas S."/>
            <person name="Mangogna M."/>
            <person name="McGinnis K."/>
            <person name="Medlin L.K."/>
            <person name="Montsant A."/>
            <person name="Oudot-Le Secq M.P."/>
            <person name="Napoli C."/>
            <person name="Obornik M."/>
            <person name="Parker M.S."/>
            <person name="Petit J.L."/>
            <person name="Porcel B.M."/>
            <person name="Poulsen N."/>
            <person name="Robison M."/>
            <person name="Rychlewski L."/>
            <person name="Rynearson T.A."/>
            <person name="Schmutz J."/>
            <person name="Shapiro H."/>
            <person name="Siaut M."/>
            <person name="Stanley M."/>
            <person name="Sussman M.R."/>
            <person name="Taylor A.R."/>
            <person name="Vardi A."/>
            <person name="von Dassow P."/>
            <person name="Vyverman W."/>
            <person name="Willis A."/>
            <person name="Wyrwicz L.S."/>
            <person name="Rokhsar D.S."/>
            <person name="Weissenbach J."/>
            <person name="Armbrust E.V."/>
            <person name="Green B.R."/>
            <person name="Van de Peer Y."/>
            <person name="Grigoriev I.V."/>
        </authorList>
    </citation>
    <scope>NUCLEOTIDE SEQUENCE [LARGE SCALE GENOMIC DNA]</scope>
    <source>
        <strain evidence="3 4">CCMP1335</strain>
    </source>
</reference>
<dbReference type="GO" id="GO:0005634">
    <property type="term" value="C:nucleus"/>
    <property type="evidence" value="ECO:0000318"/>
    <property type="project" value="GO_Central"/>
</dbReference>
<dbReference type="GeneID" id="7442711"/>
<dbReference type="InterPro" id="IPR020422">
    <property type="entry name" value="TYR_PHOSPHATASE_DUAL_dom"/>
</dbReference>
<dbReference type="SMART" id="SM00404">
    <property type="entry name" value="PTPc_motif"/>
    <property type="match status" value="1"/>
</dbReference>
<sequence>MTISSKPTLITTPNLRFLIMDAPRQSNLHLYIKECRRHHVTDIVRVCEPTYLGAELKSAGIELHEMAYEDGHSPSEEILGRWLDLVEGRFFGSGGGGSKDATIAVHCVAGLGRAPVLVAIALMEFEKMDAVEAVMMIRRNRRGAINEKQLQYLEGYKCRRGGGGGGCACVIL</sequence>
<dbReference type="GO" id="GO:0005737">
    <property type="term" value="C:cytoplasm"/>
    <property type="evidence" value="ECO:0000318"/>
    <property type="project" value="GO_Central"/>
</dbReference>
<dbReference type="OMA" id="IQVHGWT"/>
<dbReference type="FunCoup" id="B8CG64">
    <property type="interactions" value="5"/>
</dbReference>
<feature type="domain" description="Tyrosine-protein phosphatase" evidence="1">
    <location>
        <begin position="6"/>
        <end position="165"/>
    </location>
</feature>
<dbReference type="PROSITE" id="PS50054">
    <property type="entry name" value="TYR_PHOSPHATASE_DUAL"/>
    <property type="match status" value="1"/>
</dbReference>
<evidence type="ECO:0000259" key="2">
    <source>
        <dbReference type="PROSITE" id="PS50056"/>
    </source>
</evidence>
<dbReference type="FunFam" id="3.90.190.10:FF:000078">
    <property type="entry name" value="Protein tyrosine phosphatase, putative"/>
    <property type="match status" value="1"/>
</dbReference>
<dbReference type="GO" id="GO:0004725">
    <property type="term" value="F:protein tyrosine phosphatase activity"/>
    <property type="evidence" value="ECO:0000318"/>
    <property type="project" value="GO_Central"/>
</dbReference>
<dbReference type="PROSITE" id="PS50056">
    <property type="entry name" value="TYR_PHOSPHATASE_2"/>
    <property type="match status" value="1"/>
</dbReference>
<dbReference type="HOGENOM" id="CLU_099263_2_0_1"/>
<evidence type="ECO:0000259" key="1">
    <source>
        <dbReference type="PROSITE" id="PS50054"/>
    </source>
</evidence>
<dbReference type="STRING" id="35128.B8CG64"/>